<keyword evidence="1" id="KW-1133">Transmembrane helix</keyword>
<reference evidence="2 3" key="1">
    <citation type="submission" date="2021-01" db="EMBL/GenBank/DDBJ databases">
        <title>Whole genome shotgun sequence of Catellatospora bangladeshensis NBRC 107357.</title>
        <authorList>
            <person name="Komaki H."/>
            <person name="Tamura T."/>
        </authorList>
    </citation>
    <scope>NUCLEOTIDE SEQUENCE [LARGE SCALE GENOMIC DNA]</scope>
    <source>
        <strain evidence="2 3">NBRC 107357</strain>
    </source>
</reference>
<dbReference type="EMBL" id="BONF01000008">
    <property type="protein sequence ID" value="GIF79818.1"/>
    <property type="molecule type" value="Genomic_DNA"/>
</dbReference>
<sequence>MSDPYGDAALETAALQSFKRMAIFGGLVSLAAGLFLIFWPDKTLLFLVTLLGIWLILVGIFRVAEGLTSKGVSGGHRTLIAVVGVLYVIVGILCLRHLTGTVTVLAAILGIVWIVGGVAEIATGFARTHGTWPKIGTVLLGILSIVAGLILFLWPGPTLTVLVWIAGLWLIALGIIQLVLGIASGRSAKKTTSGPMVPGVA</sequence>
<gene>
    <name evidence="2" type="ORF">Cba03nite_11670</name>
</gene>
<feature type="transmembrane region" description="Helical" evidence="1">
    <location>
        <begin position="161"/>
        <end position="183"/>
    </location>
</feature>
<dbReference type="PANTHER" id="PTHR34989">
    <property type="entry name" value="PROTEIN HDED"/>
    <property type="match status" value="1"/>
</dbReference>
<evidence type="ECO:0000256" key="1">
    <source>
        <dbReference type="SAM" id="Phobius"/>
    </source>
</evidence>
<dbReference type="GO" id="GO:0005886">
    <property type="term" value="C:plasma membrane"/>
    <property type="evidence" value="ECO:0007669"/>
    <property type="project" value="TreeGrafter"/>
</dbReference>
<protein>
    <recommendedName>
        <fullName evidence="4">HdeD family acid-resistance protein</fullName>
    </recommendedName>
</protein>
<keyword evidence="1" id="KW-0472">Membrane</keyword>
<dbReference type="Pfam" id="PF03729">
    <property type="entry name" value="DUF308"/>
    <property type="match status" value="2"/>
</dbReference>
<feature type="transmembrane region" description="Helical" evidence="1">
    <location>
        <begin position="104"/>
        <end position="123"/>
    </location>
</feature>
<dbReference type="Proteomes" id="UP000601223">
    <property type="component" value="Unassembled WGS sequence"/>
</dbReference>
<keyword evidence="1" id="KW-0812">Transmembrane</keyword>
<feature type="transmembrane region" description="Helical" evidence="1">
    <location>
        <begin position="76"/>
        <end position="98"/>
    </location>
</feature>
<dbReference type="AlphaFoldDB" id="A0A8J3JJQ7"/>
<comment type="caution">
    <text evidence="2">The sequence shown here is derived from an EMBL/GenBank/DDBJ whole genome shotgun (WGS) entry which is preliminary data.</text>
</comment>
<evidence type="ECO:0000313" key="2">
    <source>
        <dbReference type="EMBL" id="GIF79818.1"/>
    </source>
</evidence>
<dbReference type="RefSeq" id="WP_203742805.1">
    <property type="nucleotide sequence ID" value="NZ_BONF01000008.1"/>
</dbReference>
<keyword evidence="3" id="KW-1185">Reference proteome</keyword>
<organism evidence="2 3">
    <name type="scientific">Catellatospora bangladeshensis</name>
    <dbReference type="NCBI Taxonomy" id="310355"/>
    <lineage>
        <taxon>Bacteria</taxon>
        <taxon>Bacillati</taxon>
        <taxon>Actinomycetota</taxon>
        <taxon>Actinomycetes</taxon>
        <taxon>Micromonosporales</taxon>
        <taxon>Micromonosporaceae</taxon>
        <taxon>Catellatospora</taxon>
    </lineage>
</organism>
<dbReference type="PANTHER" id="PTHR34989:SF1">
    <property type="entry name" value="PROTEIN HDED"/>
    <property type="match status" value="1"/>
</dbReference>
<name>A0A8J3JJQ7_9ACTN</name>
<evidence type="ECO:0000313" key="3">
    <source>
        <dbReference type="Proteomes" id="UP000601223"/>
    </source>
</evidence>
<dbReference type="InterPro" id="IPR052712">
    <property type="entry name" value="Acid_resist_chaperone_HdeD"/>
</dbReference>
<feature type="transmembrane region" description="Helical" evidence="1">
    <location>
        <begin position="45"/>
        <end position="64"/>
    </location>
</feature>
<evidence type="ECO:0008006" key="4">
    <source>
        <dbReference type="Google" id="ProtNLM"/>
    </source>
</evidence>
<feature type="transmembrane region" description="Helical" evidence="1">
    <location>
        <begin position="21"/>
        <end position="39"/>
    </location>
</feature>
<dbReference type="InterPro" id="IPR005325">
    <property type="entry name" value="DUF308_memb"/>
</dbReference>
<proteinExistence type="predicted"/>
<accession>A0A8J3JJQ7</accession>
<feature type="transmembrane region" description="Helical" evidence="1">
    <location>
        <begin position="135"/>
        <end position="155"/>
    </location>
</feature>